<gene>
    <name evidence="2" type="ORF">Q7C36_022158</name>
</gene>
<sequence>MQEAGFITVVKDPKTKWQPPQKPEAVTMSRLRSFWLNYKNLAGRRGRARQRNNRRSSHCCVCTVSEDEERQLAEEELDVGCRWIVPWPPFRHMDPAEGDEEVGPQRAAAQRTQRTELILSSDLWMF</sequence>
<accession>A0AA88IKC1</accession>
<evidence type="ECO:0000313" key="2">
    <source>
        <dbReference type="EMBL" id="KAK2818225.1"/>
    </source>
</evidence>
<keyword evidence="3" id="KW-1185">Reference proteome</keyword>
<name>A0AA88IKC1_TACVA</name>
<evidence type="ECO:0000256" key="1">
    <source>
        <dbReference type="SAM" id="MobiDB-lite"/>
    </source>
</evidence>
<proteinExistence type="predicted"/>
<reference evidence="2" key="1">
    <citation type="submission" date="2023-08" db="EMBL/GenBank/DDBJ databases">
        <title>Pelteobagrus vachellii genome.</title>
        <authorList>
            <person name="Liu H."/>
        </authorList>
    </citation>
    <scope>NUCLEOTIDE SEQUENCE</scope>
    <source>
        <strain evidence="2">PRFRI_2022a</strain>
        <tissue evidence="2">Muscle</tissue>
    </source>
</reference>
<feature type="region of interest" description="Disordered" evidence="1">
    <location>
        <begin position="93"/>
        <end position="113"/>
    </location>
</feature>
<dbReference type="EMBL" id="JAVHJS010000024">
    <property type="protein sequence ID" value="KAK2818225.1"/>
    <property type="molecule type" value="Genomic_DNA"/>
</dbReference>
<comment type="caution">
    <text evidence="2">The sequence shown here is derived from an EMBL/GenBank/DDBJ whole genome shotgun (WGS) entry which is preliminary data.</text>
</comment>
<evidence type="ECO:0000313" key="3">
    <source>
        <dbReference type="Proteomes" id="UP001187315"/>
    </source>
</evidence>
<dbReference type="AlphaFoldDB" id="A0AA88IKC1"/>
<protein>
    <submittedName>
        <fullName evidence="2">Uncharacterized protein</fullName>
    </submittedName>
</protein>
<organism evidence="2 3">
    <name type="scientific">Tachysurus vachellii</name>
    <name type="common">Darkbarbel catfish</name>
    <name type="synonym">Pelteobagrus vachellii</name>
    <dbReference type="NCBI Taxonomy" id="175792"/>
    <lineage>
        <taxon>Eukaryota</taxon>
        <taxon>Metazoa</taxon>
        <taxon>Chordata</taxon>
        <taxon>Craniata</taxon>
        <taxon>Vertebrata</taxon>
        <taxon>Euteleostomi</taxon>
        <taxon>Actinopterygii</taxon>
        <taxon>Neopterygii</taxon>
        <taxon>Teleostei</taxon>
        <taxon>Ostariophysi</taxon>
        <taxon>Siluriformes</taxon>
        <taxon>Bagridae</taxon>
        <taxon>Tachysurus</taxon>
    </lineage>
</organism>
<dbReference type="Proteomes" id="UP001187315">
    <property type="component" value="Unassembled WGS sequence"/>
</dbReference>